<feature type="transmembrane region" description="Helical" evidence="6">
    <location>
        <begin position="344"/>
        <end position="363"/>
    </location>
</feature>
<dbReference type="GO" id="GO:0005886">
    <property type="term" value="C:plasma membrane"/>
    <property type="evidence" value="ECO:0007669"/>
    <property type="project" value="UniProtKB-SubCell"/>
</dbReference>
<comment type="pathway">
    <text evidence="6">Cell wall biogenesis; peptidoglycan biosynthesis.</text>
</comment>
<dbReference type="InterPro" id="IPR001182">
    <property type="entry name" value="FtsW/RodA"/>
</dbReference>
<dbReference type="EC" id="2.4.99.28" evidence="6"/>
<name>A0A239TT10_9FIRM</name>
<organism evidence="7 8">
    <name type="scientific">Megamonas hypermegale</name>
    <dbReference type="NCBI Taxonomy" id="158847"/>
    <lineage>
        <taxon>Bacteria</taxon>
        <taxon>Bacillati</taxon>
        <taxon>Bacillota</taxon>
        <taxon>Negativicutes</taxon>
        <taxon>Selenomonadales</taxon>
        <taxon>Selenomonadaceae</taxon>
        <taxon>Megamonas</taxon>
    </lineage>
</organism>
<keyword evidence="6" id="KW-0573">Peptidoglycan synthesis</keyword>
<dbReference type="HAMAP" id="MF_02079">
    <property type="entry name" value="PGT_RodA"/>
    <property type="match status" value="1"/>
</dbReference>
<evidence type="ECO:0000313" key="7">
    <source>
        <dbReference type="EMBL" id="SNV00655.1"/>
    </source>
</evidence>
<dbReference type="GO" id="GO:0071555">
    <property type="term" value="P:cell wall organization"/>
    <property type="evidence" value="ECO:0007669"/>
    <property type="project" value="UniProtKB-KW"/>
</dbReference>
<keyword evidence="3 6" id="KW-0133">Cell shape</keyword>
<gene>
    <name evidence="7" type="primary">mrdB</name>
    <name evidence="6" type="synonym">rodA</name>
    <name evidence="7" type="ORF">SAMEA4364220_01337</name>
</gene>
<evidence type="ECO:0000256" key="5">
    <source>
        <dbReference type="ARBA" id="ARBA00023136"/>
    </source>
</evidence>
<evidence type="ECO:0000256" key="6">
    <source>
        <dbReference type="HAMAP-Rule" id="MF_02079"/>
    </source>
</evidence>
<dbReference type="Proteomes" id="UP000215383">
    <property type="component" value="Chromosome 1"/>
</dbReference>
<feature type="transmembrane region" description="Helical" evidence="6">
    <location>
        <begin position="53"/>
        <end position="70"/>
    </location>
</feature>
<dbReference type="Pfam" id="PF01098">
    <property type="entry name" value="FTSW_RODA_SPOVE"/>
    <property type="match status" value="1"/>
</dbReference>
<comment type="function">
    <text evidence="6">Peptidoglycan polymerase that is essential for cell wall elongation.</text>
</comment>
<feature type="transmembrane region" description="Helical" evidence="6">
    <location>
        <begin position="188"/>
        <end position="207"/>
    </location>
</feature>
<dbReference type="GO" id="GO:0015648">
    <property type="term" value="F:lipid-linked peptidoglycan transporter activity"/>
    <property type="evidence" value="ECO:0007669"/>
    <property type="project" value="TreeGrafter"/>
</dbReference>
<keyword evidence="6" id="KW-0808">Transferase</keyword>
<dbReference type="GO" id="GO:0051301">
    <property type="term" value="P:cell division"/>
    <property type="evidence" value="ECO:0007669"/>
    <property type="project" value="InterPro"/>
</dbReference>
<dbReference type="UniPathway" id="UPA00219"/>
<keyword evidence="4 6" id="KW-1133">Transmembrane helix</keyword>
<dbReference type="EMBL" id="LT906446">
    <property type="protein sequence ID" value="SNV00655.1"/>
    <property type="molecule type" value="Genomic_DNA"/>
</dbReference>
<keyword evidence="6" id="KW-0328">Glycosyltransferase</keyword>
<protein>
    <recommendedName>
        <fullName evidence="6">Peptidoglycan glycosyltransferase RodA</fullName>
        <shortName evidence="6">PGT</shortName>
        <ecNumber evidence="6">2.4.99.28</ecNumber>
    </recommendedName>
    <alternativeName>
        <fullName evidence="6">Cell elongation protein RodA</fullName>
    </alternativeName>
    <alternativeName>
        <fullName evidence="6">Cell wall polymerase</fullName>
    </alternativeName>
    <alternativeName>
        <fullName evidence="6">Peptidoglycan polymerase</fullName>
        <shortName evidence="6">PG polymerase</shortName>
    </alternativeName>
</protein>
<dbReference type="GO" id="GO:0009252">
    <property type="term" value="P:peptidoglycan biosynthetic process"/>
    <property type="evidence" value="ECO:0007669"/>
    <property type="project" value="UniProtKB-UniRule"/>
</dbReference>
<feature type="transmembrane region" description="Helical" evidence="6">
    <location>
        <begin position="305"/>
        <end position="324"/>
    </location>
</feature>
<keyword evidence="6" id="KW-1003">Cell membrane</keyword>
<comment type="catalytic activity">
    <reaction evidence="6">
        <text>[GlcNAc-(1-&gt;4)-Mur2Ac(oyl-L-Ala-gamma-D-Glu-L-Lys-D-Ala-D-Ala)](n)-di-trans,octa-cis-undecaprenyl diphosphate + beta-D-GlcNAc-(1-&gt;4)-Mur2Ac(oyl-L-Ala-gamma-D-Glu-L-Lys-D-Ala-D-Ala)-di-trans,octa-cis-undecaprenyl diphosphate = [GlcNAc-(1-&gt;4)-Mur2Ac(oyl-L-Ala-gamma-D-Glu-L-Lys-D-Ala-D-Ala)](n+1)-di-trans,octa-cis-undecaprenyl diphosphate + di-trans,octa-cis-undecaprenyl diphosphate + H(+)</text>
        <dbReference type="Rhea" id="RHEA:23708"/>
        <dbReference type="Rhea" id="RHEA-COMP:9602"/>
        <dbReference type="Rhea" id="RHEA-COMP:9603"/>
        <dbReference type="ChEBI" id="CHEBI:15378"/>
        <dbReference type="ChEBI" id="CHEBI:58405"/>
        <dbReference type="ChEBI" id="CHEBI:60033"/>
        <dbReference type="ChEBI" id="CHEBI:78435"/>
        <dbReference type="EC" id="2.4.99.28"/>
    </reaction>
</comment>
<dbReference type="GeneID" id="78507339"/>
<accession>A0A239TT10</accession>
<evidence type="ECO:0000313" key="8">
    <source>
        <dbReference type="Proteomes" id="UP000215383"/>
    </source>
</evidence>
<feature type="transmembrane region" description="Helical" evidence="6">
    <location>
        <begin position="12"/>
        <end position="33"/>
    </location>
</feature>
<proteinExistence type="inferred from homology"/>
<dbReference type="eggNOG" id="COG0772">
    <property type="taxonomic scope" value="Bacteria"/>
</dbReference>
<dbReference type="AlphaFoldDB" id="A0A239TT10"/>
<keyword evidence="8" id="KW-1185">Reference proteome</keyword>
<dbReference type="InterPro" id="IPR011923">
    <property type="entry name" value="RodA/MrdB"/>
</dbReference>
<evidence type="ECO:0000256" key="2">
    <source>
        <dbReference type="ARBA" id="ARBA00022692"/>
    </source>
</evidence>
<dbReference type="GO" id="GO:0032153">
    <property type="term" value="C:cell division site"/>
    <property type="evidence" value="ECO:0007669"/>
    <property type="project" value="TreeGrafter"/>
</dbReference>
<comment type="subcellular location">
    <subcellularLocation>
        <location evidence="6">Cell membrane</location>
        <topology evidence="6">Multi-pass membrane protein</topology>
    </subcellularLocation>
    <subcellularLocation>
        <location evidence="1">Membrane</location>
        <topology evidence="1">Multi-pass membrane protein</topology>
    </subcellularLocation>
</comment>
<keyword evidence="5 6" id="KW-0472">Membrane</keyword>
<evidence type="ECO:0000256" key="3">
    <source>
        <dbReference type="ARBA" id="ARBA00022960"/>
    </source>
</evidence>
<dbReference type="PANTHER" id="PTHR30474">
    <property type="entry name" value="CELL CYCLE PROTEIN"/>
    <property type="match status" value="1"/>
</dbReference>
<reference evidence="7 8" key="1">
    <citation type="submission" date="2017-06" db="EMBL/GenBank/DDBJ databases">
        <authorList>
            <consortium name="Pathogen Informatics"/>
        </authorList>
    </citation>
    <scope>NUCLEOTIDE SEQUENCE [LARGE SCALE GENOMIC DNA]</scope>
    <source>
        <strain evidence="7 8">NCTC10570</strain>
    </source>
</reference>
<evidence type="ECO:0000256" key="4">
    <source>
        <dbReference type="ARBA" id="ARBA00022989"/>
    </source>
</evidence>
<dbReference type="NCBIfam" id="TIGR02210">
    <property type="entry name" value="rodA_shape"/>
    <property type="match status" value="1"/>
</dbReference>
<comment type="similarity">
    <text evidence="6">Belongs to the SEDS family. MrdB/RodA subfamily.</text>
</comment>
<dbReference type="RefSeq" id="WP_027889870.1">
    <property type="nucleotide sequence ID" value="NZ_JACJJR010000003.1"/>
</dbReference>
<dbReference type="GO" id="GO:0008360">
    <property type="term" value="P:regulation of cell shape"/>
    <property type="evidence" value="ECO:0007669"/>
    <property type="project" value="UniProtKB-KW"/>
</dbReference>
<keyword evidence="2 6" id="KW-0812">Transmembrane</keyword>
<sequence>MFNIRENRTLRRLDWPLALAVIGILIIGLITIASATHVNTPSEDRYWYLQRQGMFAICGLIWAFMIVNFFDYRALKHWGEKIYIFNLIMLLAVMFFGHSALGAQRWIMIGPISIQPSEFSKVIMIIALAALLESRVGRLSKWRDVAPVALFVLVPFLLVAKQPDLGTGLVFLAIFLGMIFVAGISLRILGIVFGAFLAMLPIIWQFLHDYQKMRIMVFIDPNVDPLGSGYHIIQSKIAIGSGMLFGKGLFGGTQSQLNFLPENHTDFIFAVVGEEFGFIGAAFLLCLYLIVLWRGIKIARECKDNFGMLLAAGITSMLGFHVLVNVGMTMGVMPVTGIPLPLMSYGVSSLLTNVTCLGLLMNIHMKQQTLHF</sequence>
<feature type="transmembrane region" description="Helical" evidence="6">
    <location>
        <begin position="166"/>
        <end position="183"/>
    </location>
</feature>
<evidence type="ECO:0000256" key="1">
    <source>
        <dbReference type="ARBA" id="ARBA00004141"/>
    </source>
</evidence>
<keyword evidence="6" id="KW-0961">Cell wall biogenesis/degradation</keyword>
<dbReference type="PANTHER" id="PTHR30474:SF1">
    <property type="entry name" value="PEPTIDOGLYCAN GLYCOSYLTRANSFERASE MRDB"/>
    <property type="match status" value="1"/>
</dbReference>
<feature type="transmembrane region" description="Helical" evidence="6">
    <location>
        <begin position="267"/>
        <end position="293"/>
    </location>
</feature>
<feature type="transmembrane region" description="Helical" evidence="6">
    <location>
        <begin position="82"/>
        <end position="101"/>
    </location>
</feature>
<dbReference type="GO" id="GO:0008955">
    <property type="term" value="F:peptidoglycan glycosyltransferase activity"/>
    <property type="evidence" value="ECO:0007669"/>
    <property type="project" value="UniProtKB-UniRule"/>
</dbReference>